<dbReference type="CDD" id="cd17584">
    <property type="entry name" value="REC_typeB_ARR-like"/>
    <property type="match status" value="1"/>
</dbReference>
<dbReference type="Proteomes" id="UP000001568">
    <property type="component" value="Chromosome 1"/>
</dbReference>
<dbReference type="InterPro" id="IPR017930">
    <property type="entry name" value="Myb_dom"/>
</dbReference>
<evidence type="ECO:0000256" key="3">
    <source>
        <dbReference type="ARBA" id="ARBA00023012"/>
    </source>
</evidence>
<dbReference type="Pfam" id="PF00072">
    <property type="entry name" value="Response_reg"/>
    <property type="match status" value="1"/>
</dbReference>
<evidence type="ECO:0000259" key="12">
    <source>
        <dbReference type="PROSITE" id="PS51294"/>
    </source>
</evidence>
<accession>A4RR47</accession>
<dbReference type="GO" id="GO:0005634">
    <property type="term" value="C:nucleus"/>
    <property type="evidence" value="ECO:0007669"/>
    <property type="project" value="UniProtKB-SubCell"/>
</dbReference>
<keyword evidence="3" id="KW-0902">Two-component regulatory system</keyword>
<dbReference type="GO" id="GO:0009736">
    <property type="term" value="P:cytokinin-activated signaling pathway"/>
    <property type="evidence" value="ECO:0007669"/>
    <property type="project" value="InterPro"/>
</dbReference>
<dbReference type="Pfam" id="PF00249">
    <property type="entry name" value="Myb_DNA-binding"/>
    <property type="match status" value="1"/>
</dbReference>
<dbReference type="PROSITE" id="PS50110">
    <property type="entry name" value="RESPONSE_REGULATORY"/>
    <property type="match status" value="1"/>
</dbReference>
<reference evidence="13 14" key="1">
    <citation type="journal article" date="2007" name="Proc. Natl. Acad. Sci. U.S.A.">
        <title>The tiny eukaryote Ostreococcus provides genomic insights into the paradox of plankton speciation.</title>
        <authorList>
            <person name="Palenik B."/>
            <person name="Grimwood J."/>
            <person name="Aerts A."/>
            <person name="Rouze P."/>
            <person name="Salamov A."/>
            <person name="Putnam N."/>
            <person name="Dupont C."/>
            <person name="Jorgensen R."/>
            <person name="Derelle E."/>
            <person name="Rombauts S."/>
            <person name="Zhou K."/>
            <person name="Otillar R."/>
            <person name="Merchant S.S."/>
            <person name="Podell S."/>
            <person name="Gaasterland T."/>
            <person name="Napoli C."/>
            <person name="Gendler K."/>
            <person name="Manuell A."/>
            <person name="Tai V."/>
            <person name="Vallon O."/>
            <person name="Piganeau G."/>
            <person name="Jancek S."/>
            <person name="Heijde M."/>
            <person name="Jabbari K."/>
            <person name="Bowler C."/>
            <person name="Lohr M."/>
            <person name="Robbens S."/>
            <person name="Werner G."/>
            <person name="Dubchak I."/>
            <person name="Pazour G.J."/>
            <person name="Ren Q."/>
            <person name="Paulsen I."/>
            <person name="Delwiche C."/>
            <person name="Schmutz J."/>
            <person name="Rokhsar D."/>
            <person name="Van de Peer Y."/>
            <person name="Moreau H."/>
            <person name="Grigoriev I.V."/>
        </authorList>
    </citation>
    <scope>NUCLEOTIDE SEQUENCE [LARGE SCALE GENOMIC DNA]</scope>
    <source>
        <strain evidence="13 14">CCE9901</strain>
    </source>
</reference>
<dbReference type="InterPro" id="IPR006447">
    <property type="entry name" value="Myb_dom_plants"/>
</dbReference>
<evidence type="ECO:0000256" key="9">
    <source>
        <dbReference type="PROSITE-ProRule" id="PRU00169"/>
    </source>
</evidence>
<dbReference type="GO" id="GO:0003677">
    <property type="term" value="F:DNA binding"/>
    <property type="evidence" value="ECO:0007669"/>
    <property type="project" value="UniProtKB-KW"/>
</dbReference>
<comment type="subcellular location">
    <subcellularLocation>
        <location evidence="1">Nucleus</location>
    </subcellularLocation>
</comment>
<dbReference type="RefSeq" id="XP_001415508.1">
    <property type="nucleotide sequence ID" value="XM_001415471.1"/>
</dbReference>
<dbReference type="PANTHER" id="PTHR43874">
    <property type="entry name" value="TWO-COMPONENT RESPONSE REGULATOR"/>
    <property type="match status" value="1"/>
</dbReference>
<dbReference type="PIRSF" id="PIRSF036392">
    <property type="entry name" value="RR_ARR_type-B"/>
    <property type="match status" value="1"/>
</dbReference>
<evidence type="ECO:0000256" key="5">
    <source>
        <dbReference type="ARBA" id="ARBA00023125"/>
    </source>
</evidence>
<keyword evidence="7" id="KW-0804">Transcription</keyword>
<feature type="compositionally biased region" description="Polar residues" evidence="10">
    <location>
        <begin position="128"/>
        <end position="152"/>
    </location>
</feature>
<dbReference type="GO" id="GO:0000160">
    <property type="term" value="P:phosphorelay signal transduction system"/>
    <property type="evidence" value="ECO:0007669"/>
    <property type="project" value="UniProtKB-KW"/>
</dbReference>
<keyword evidence="14" id="KW-1185">Reference proteome</keyword>
<dbReference type="AlphaFoldDB" id="A4RR47"/>
<feature type="region of interest" description="Disordered" evidence="10">
    <location>
        <begin position="128"/>
        <end position="196"/>
    </location>
</feature>
<dbReference type="Gene3D" id="3.40.50.2300">
    <property type="match status" value="1"/>
</dbReference>
<dbReference type="SUPFAM" id="SSF52172">
    <property type="entry name" value="CheY-like"/>
    <property type="match status" value="1"/>
</dbReference>
<dbReference type="InterPro" id="IPR017053">
    <property type="entry name" value="Response_reg_B-typ_pln"/>
</dbReference>
<name>A4RR47_OSTLU</name>
<feature type="non-terminal residue" evidence="13">
    <location>
        <position position="270"/>
    </location>
</feature>
<evidence type="ECO:0000313" key="13">
    <source>
        <dbReference type="EMBL" id="ABO93800.1"/>
    </source>
</evidence>
<evidence type="ECO:0000256" key="2">
    <source>
        <dbReference type="ARBA" id="ARBA00022553"/>
    </source>
</evidence>
<feature type="domain" description="HTH myb-type" evidence="12">
    <location>
        <begin position="195"/>
        <end position="254"/>
    </location>
</feature>
<proteinExistence type="predicted"/>
<keyword evidence="4" id="KW-0805">Transcription regulation</keyword>
<gene>
    <name evidence="13" type="ORF">OSTLU_5500</name>
</gene>
<evidence type="ECO:0000256" key="8">
    <source>
        <dbReference type="ARBA" id="ARBA00023242"/>
    </source>
</evidence>
<dbReference type="InterPro" id="IPR009057">
    <property type="entry name" value="Homeodomain-like_sf"/>
</dbReference>
<evidence type="ECO:0000256" key="4">
    <source>
        <dbReference type="ARBA" id="ARBA00023015"/>
    </source>
</evidence>
<dbReference type="InterPro" id="IPR011006">
    <property type="entry name" value="CheY-like_superfamily"/>
</dbReference>
<dbReference type="GeneID" id="4999536"/>
<dbReference type="GO" id="GO:0003700">
    <property type="term" value="F:DNA-binding transcription factor activity"/>
    <property type="evidence" value="ECO:0007669"/>
    <property type="project" value="InterPro"/>
</dbReference>
<feature type="modified residue" description="4-aspartylphosphate" evidence="9">
    <location>
        <position position="57"/>
    </location>
</feature>
<dbReference type="EMBL" id="CP000581">
    <property type="protein sequence ID" value="ABO93800.1"/>
    <property type="molecule type" value="Genomic_DNA"/>
</dbReference>
<evidence type="ECO:0000256" key="10">
    <source>
        <dbReference type="SAM" id="MobiDB-lite"/>
    </source>
</evidence>
<dbReference type="NCBIfam" id="TIGR01557">
    <property type="entry name" value="myb_SHAQKYF"/>
    <property type="match status" value="1"/>
</dbReference>
<dbReference type="KEGG" id="olu:OSTLU_5500"/>
<dbReference type="InterPro" id="IPR045279">
    <property type="entry name" value="ARR-like"/>
</dbReference>
<dbReference type="SUPFAM" id="SSF46689">
    <property type="entry name" value="Homeodomain-like"/>
    <property type="match status" value="1"/>
</dbReference>
<dbReference type="Gene3D" id="1.10.10.60">
    <property type="entry name" value="Homeodomain-like"/>
    <property type="match status" value="1"/>
</dbReference>
<evidence type="ECO:0000256" key="6">
    <source>
        <dbReference type="ARBA" id="ARBA00023159"/>
    </source>
</evidence>
<evidence type="ECO:0000313" key="14">
    <source>
        <dbReference type="Proteomes" id="UP000001568"/>
    </source>
</evidence>
<protein>
    <recommendedName>
        <fullName evidence="15">Response regulatory domain-containing protein</fullName>
    </recommendedName>
</protein>
<dbReference type="InterPro" id="IPR001005">
    <property type="entry name" value="SANT/Myb"/>
</dbReference>
<dbReference type="OrthoDB" id="60033at2759"/>
<dbReference type="PROSITE" id="PS51294">
    <property type="entry name" value="HTH_MYB"/>
    <property type="match status" value="1"/>
</dbReference>
<dbReference type="InterPro" id="IPR001789">
    <property type="entry name" value="Sig_transdc_resp-reg_receiver"/>
</dbReference>
<sequence length="270" mass="29628">FPAGLGVLVVDDDLLCLKVVEKMLKACKYKVTACSTAKTALEILRTRKEEFDIVLSDVHMPDMDGFKLLEIIQFELALPVLMMSANSDSSVVLRGIIHGAVDYLLKPVRIEELRNIWQHVVRRDYSSAKSSGSEDVEASSPSKRAKTSGSNSKSEEVDRTASEMSSGKARKKPTGKKGGKSVKEAEKKDVVDNSNSKKPRVVWSAELHAQFVTAVNQLGIDKAVPKRILDLMGVQGLTRENVASHLQKYRLYLKRLQGNDARGGGNASST</sequence>
<keyword evidence="6" id="KW-0010">Activator</keyword>
<feature type="non-terminal residue" evidence="13">
    <location>
        <position position="1"/>
    </location>
</feature>
<dbReference type="HOGENOM" id="CLU_061273_1_0_1"/>
<organism evidence="13 14">
    <name type="scientific">Ostreococcus lucimarinus (strain CCE9901)</name>
    <dbReference type="NCBI Taxonomy" id="436017"/>
    <lineage>
        <taxon>Eukaryota</taxon>
        <taxon>Viridiplantae</taxon>
        <taxon>Chlorophyta</taxon>
        <taxon>Mamiellophyceae</taxon>
        <taxon>Mamiellales</taxon>
        <taxon>Bathycoccaceae</taxon>
        <taxon>Ostreococcus</taxon>
    </lineage>
</organism>
<evidence type="ECO:0000256" key="1">
    <source>
        <dbReference type="ARBA" id="ARBA00004123"/>
    </source>
</evidence>
<dbReference type="STRING" id="436017.A4RR47"/>
<evidence type="ECO:0000256" key="7">
    <source>
        <dbReference type="ARBA" id="ARBA00023163"/>
    </source>
</evidence>
<feature type="domain" description="Response regulatory" evidence="11">
    <location>
        <begin position="6"/>
        <end position="121"/>
    </location>
</feature>
<evidence type="ECO:0008006" key="15">
    <source>
        <dbReference type="Google" id="ProtNLM"/>
    </source>
</evidence>
<dbReference type="eggNOG" id="KOG1601">
    <property type="taxonomic scope" value="Eukaryota"/>
</dbReference>
<keyword evidence="8" id="KW-0539">Nucleus</keyword>
<dbReference type="PANTHER" id="PTHR43874:SF7">
    <property type="entry name" value="TWO-COMPONENT RESPONSE REGULATOR ARR10"/>
    <property type="match status" value="1"/>
</dbReference>
<feature type="compositionally biased region" description="Basic and acidic residues" evidence="10">
    <location>
        <begin position="181"/>
        <end position="191"/>
    </location>
</feature>
<dbReference type="Gramene" id="ABO93800">
    <property type="protein sequence ID" value="ABO93800"/>
    <property type="gene ID" value="OSTLU_5500"/>
</dbReference>
<evidence type="ECO:0000259" key="11">
    <source>
        <dbReference type="PROSITE" id="PS50110"/>
    </source>
</evidence>
<dbReference type="FunFam" id="1.10.10.60:FF:000007">
    <property type="entry name" value="Two-component response regulator"/>
    <property type="match status" value="1"/>
</dbReference>
<keyword evidence="2 9" id="KW-0597">Phosphoprotein</keyword>
<dbReference type="OMA" id="ICKHATI"/>
<feature type="compositionally biased region" description="Basic residues" evidence="10">
    <location>
        <begin position="168"/>
        <end position="180"/>
    </location>
</feature>
<dbReference type="SMART" id="SM00448">
    <property type="entry name" value="REC"/>
    <property type="match status" value="1"/>
</dbReference>
<keyword evidence="5" id="KW-0238">DNA-binding</keyword>